<feature type="transmembrane region" description="Helical" evidence="1">
    <location>
        <begin position="130"/>
        <end position="149"/>
    </location>
</feature>
<feature type="transmembrane region" description="Helical" evidence="1">
    <location>
        <begin position="44"/>
        <end position="66"/>
    </location>
</feature>
<comment type="caution">
    <text evidence="3">The sequence shown here is derived from an EMBL/GenBank/DDBJ whole genome shotgun (WGS) entry which is preliminary data.</text>
</comment>
<feature type="transmembrane region" description="Helical" evidence="1">
    <location>
        <begin position="14"/>
        <end position="37"/>
    </location>
</feature>
<evidence type="ECO:0000256" key="1">
    <source>
        <dbReference type="SAM" id="Phobius"/>
    </source>
</evidence>
<dbReference type="PANTHER" id="PTHR36834">
    <property type="entry name" value="MEMBRANE PROTEIN-RELATED"/>
    <property type="match status" value="1"/>
</dbReference>
<dbReference type="InterPro" id="IPR053150">
    <property type="entry name" value="Teicoplanin_resist-assoc"/>
</dbReference>
<feature type="domain" description="VanZ-like" evidence="2">
    <location>
        <begin position="52"/>
        <end position="167"/>
    </location>
</feature>
<evidence type="ECO:0000259" key="2">
    <source>
        <dbReference type="Pfam" id="PF04892"/>
    </source>
</evidence>
<proteinExistence type="predicted"/>
<evidence type="ECO:0000313" key="3">
    <source>
        <dbReference type="EMBL" id="HJC67414.1"/>
    </source>
</evidence>
<keyword evidence="1" id="KW-0812">Transmembrane</keyword>
<keyword evidence="1" id="KW-0472">Membrane</keyword>
<gene>
    <name evidence="3" type="ORF">H9931_12010</name>
</gene>
<dbReference type="PANTHER" id="PTHR36834:SF1">
    <property type="entry name" value="INTEGRAL MEMBRANE PROTEIN"/>
    <property type="match status" value="1"/>
</dbReference>
<dbReference type="EMBL" id="DWWB01000068">
    <property type="protein sequence ID" value="HJC67414.1"/>
    <property type="molecule type" value="Genomic_DNA"/>
</dbReference>
<organism evidence="3 4">
    <name type="scientific">Candidatus Enterocloster excrementigallinarum</name>
    <dbReference type="NCBI Taxonomy" id="2838558"/>
    <lineage>
        <taxon>Bacteria</taxon>
        <taxon>Bacillati</taxon>
        <taxon>Bacillota</taxon>
        <taxon>Clostridia</taxon>
        <taxon>Lachnospirales</taxon>
        <taxon>Lachnospiraceae</taxon>
        <taxon>Enterocloster</taxon>
    </lineage>
</organism>
<reference evidence="3" key="2">
    <citation type="submission" date="2021-04" db="EMBL/GenBank/DDBJ databases">
        <authorList>
            <person name="Gilroy R."/>
        </authorList>
    </citation>
    <scope>NUCLEOTIDE SEQUENCE</scope>
    <source>
        <strain evidence="3">CHK198-12963</strain>
    </source>
</reference>
<feature type="transmembrane region" description="Helical" evidence="1">
    <location>
        <begin position="155"/>
        <end position="175"/>
    </location>
</feature>
<sequence>MDIYQIIITHNRAWTIREVICFSVIFCLALILALRLLRKKKINVLQAVSGLLLLIFLAVVFGSTVFTRNPGSTPKYELELFWSWKKVIYEGSQSLLKENLLNMILLFPMGILLPAALWRRLSWWQGFLSGAAVSAAIELCQLLLCRGLFEWDDMIHNGIGCMAGCMIGGTVIQFIQKKHREF</sequence>
<protein>
    <submittedName>
        <fullName evidence="3">VanZ family protein</fullName>
    </submittedName>
</protein>
<feature type="transmembrane region" description="Helical" evidence="1">
    <location>
        <begin position="100"/>
        <end position="118"/>
    </location>
</feature>
<dbReference type="Proteomes" id="UP000823863">
    <property type="component" value="Unassembled WGS sequence"/>
</dbReference>
<dbReference type="AlphaFoldDB" id="A0A9D2PW00"/>
<reference evidence="3" key="1">
    <citation type="journal article" date="2021" name="PeerJ">
        <title>Extensive microbial diversity within the chicken gut microbiome revealed by metagenomics and culture.</title>
        <authorList>
            <person name="Gilroy R."/>
            <person name="Ravi A."/>
            <person name="Getino M."/>
            <person name="Pursley I."/>
            <person name="Horton D.L."/>
            <person name="Alikhan N.F."/>
            <person name="Baker D."/>
            <person name="Gharbi K."/>
            <person name="Hall N."/>
            <person name="Watson M."/>
            <person name="Adriaenssens E.M."/>
            <person name="Foster-Nyarko E."/>
            <person name="Jarju S."/>
            <person name="Secka A."/>
            <person name="Antonio M."/>
            <person name="Oren A."/>
            <person name="Chaudhuri R.R."/>
            <person name="La Ragione R."/>
            <person name="Hildebrand F."/>
            <person name="Pallen M.J."/>
        </authorList>
    </citation>
    <scope>NUCLEOTIDE SEQUENCE</scope>
    <source>
        <strain evidence="3">CHK198-12963</strain>
    </source>
</reference>
<accession>A0A9D2PW00</accession>
<evidence type="ECO:0000313" key="4">
    <source>
        <dbReference type="Proteomes" id="UP000823863"/>
    </source>
</evidence>
<name>A0A9D2PW00_9FIRM</name>
<dbReference type="InterPro" id="IPR006976">
    <property type="entry name" value="VanZ-like"/>
</dbReference>
<dbReference type="Pfam" id="PF04892">
    <property type="entry name" value="VanZ"/>
    <property type="match status" value="1"/>
</dbReference>
<keyword evidence="1" id="KW-1133">Transmembrane helix</keyword>